<evidence type="ECO:0008006" key="4">
    <source>
        <dbReference type="Google" id="ProtNLM"/>
    </source>
</evidence>
<name>A0A2P4Z5U9_9CRYT</name>
<evidence type="ECO:0000256" key="1">
    <source>
        <dbReference type="SAM" id="MobiDB-lite"/>
    </source>
</evidence>
<feature type="compositionally biased region" description="Basic and acidic residues" evidence="1">
    <location>
        <begin position="237"/>
        <end position="250"/>
    </location>
</feature>
<dbReference type="OrthoDB" id="344328at2759"/>
<evidence type="ECO:0000313" key="2">
    <source>
        <dbReference type="EMBL" id="POM85444.1"/>
    </source>
</evidence>
<feature type="compositionally biased region" description="Gly residues" evidence="1">
    <location>
        <begin position="274"/>
        <end position="292"/>
    </location>
</feature>
<accession>A0A2P4Z5U9</accession>
<feature type="region of interest" description="Disordered" evidence="1">
    <location>
        <begin position="78"/>
        <end position="134"/>
    </location>
</feature>
<reference evidence="2 3" key="1">
    <citation type="submission" date="2014-04" db="EMBL/GenBank/DDBJ databases">
        <title>Comparative Genomics of Cryptosporidium Species.</title>
        <authorList>
            <person name="Silva J.C."/>
            <person name="Su Q."/>
            <person name="Chalmers R."/>
            <person name="Chibucos M.C."/>
            <person name="Elwin K."/>
            <person name="Godinez A."/>
            <person name="Guo F."/>
            <person name="Huynh K."/>
            <person name="Orvis J."/>
            <person name="Ott S."/>
            <person name="Sadzewicz L."/>
            <person name="Sengamalay N."/>
            <person name="Shetty A."/>
            <person name="Sun M."/>
            <person name="Tallon L."/>
            <person name="Xiao L."/>
            <person name="Zhang H."/>
            <person name="Fraser C.M."/>
            <person name="Zhu G."/>
            <person name="Kissinger J."/>
            <person name="Widmer G."/>
        </authorList>
    </citation>
    <scope>NUCLEOTIDE SEQUENCE [LARGE SCALE GENOMIC DNA]</scope>
    <source>
        <strain evidence="2 3">UKMEL1</strain>
    </source>
</reference>
<protein>
    <recommendedName>
        <fullName evidence="4">Signal peptide containing protein</fullName>
    </recommendedName>
</protein>
<dbReference type="EMBL" id="JIBK01000051">
    <property type="protein sequence ID" value="POM85444.1"/>
    <property type="molecule type" value="Genomic_DNA"/>
</dbReference>
<dbReference type="AlphaFoldDB" id="A0A2P4Z5U9"/>
<feature type="compositionally biased region" description="Basic residues" evidence="1">
    <location>
        <begin position="78"/>
        <end position="92"/>
    </location>
</feature>
<feature type="compositionally biased region" description="Basic and acidic residues" evidence="1">
    <location>
        <begin position="93"/>
        <end position="125"/>
    </location>
</feature>
<organism evidence="2 3">
    <name type="scientific">Cryptosporidium meleagridis</name>
    <dbReference type="NCBI Taxonomy" id="93969"/>
    <lineage>
        <taxon>Eukaryota</taxon>
        <taxon>Sar</taxon>
        <taxon>Alveolata</taxon>
        <taxon>Apicomplexa</taxon>
        <taxon>Conoidasida</taxon>
        <taxon>Coccidia</taxon>
        <taxon>Eucoccidiorida</taxon>
        <taxon>Eimeriorina</taxon>
        <taxon>Cryptosporidiidae</taxon>
        <taxon>Cryptosporidium</taxon>
    </lineage>
</organism>
<feature type="compositionally biased region" description="Basic and acidic residues" evidence="1">
    <location>
        <begin position="208"/>
        <end position="228"/>
    </location>
</feature>
<feature type="compositionally biased region" description="Polar residues" evidence="1">
    <location>
        <begin position="174"/>
        <end position="194"/>
    </location>
</feature>
<proteinExistence type="predicted"/>
<evidence type="ECO:0000313" key="3">
    <source>
        <dbReference type="Proteomes" id="UP000236928"/>
    </source>
</evidence>
<feature type="region of interest" description="Disordered" evidence="1">
    <location>
        <begin position="167"/>
        <end position="294"/>
    </location>
</feature>
<gene>
    <name evidence="2" type="ORF">CmeUKMEL1_17450</name>
</gene>
<dbReference type="Proteomes" id="UP000236928">
    <property type="component" value="Unassembled WGS sequence"/>
</dbReference>
<comment type="caution">
    <text evidence="2">The sequence shown here is derived from an EMBL/GenBank/DDBJ whole genome shotgun (WGS) entry which is preliminary data.</text>
</comment>
<keyword evidence="3" id="KW-1185">Reference proteome</keyword>
<sequence length="359" mass="40019">MSKIKKLIFYGYALLSLSAIALFSGEEGHHLRKSCSFLLDEFFRSELFERKLGFSLLLEEKQAGIVFENASFVQLSKKKRSKDKEEKKRRKKEEKERKKQEKALKKAQSKEMKKKDKEDEREIKNLGKKNNIPSKEISKKIKELKKQLKLERKTNPQLTLMELFNNSGGFGDSGVTNANPGSDSNLGVQNTSDSMADVNGGNASTGELTKEEKKKQKKQDKKDEKEVMKMMTSSGMTKKEAKAKVKELKKQLKQARKSGNPRLTLINLYNNTGGADGPGDGDGPGGAGTGEGGDFEARLAALESKVNKLILKNKKRKSEIKKINMNISKLAFIVKKMTRNEGAGSSGQAFASNIDDDDE</sequence>
<dbReference type="VEuPathDB" id="CryptoDB:CmeUKMEL1_17450"/>